<name>A0A5P8WEF2_9NOSO</name>
<dbReference type="KEGG" id="nsh:GXM_08687"/>
<dbReference type="EMBL" id="CP045227">
    <property type="protein sequence ID" value="QFS51193.1"/>
    <property type="molecule type" value="Genomic_DNA"/>
</dbReference>
<sequence length="76" mass="8380">MAKIWGIGQHLKCWLFFGGYPSLVLAQTRNKSLAFSFGDATRTWVDRGRSRLFVCNLAGDLFLWISPTGAVDASVG</sequence>
<keyword evidence="2" id="KW-1185">Reference proteome</keyword>
<accession>A0A5P8WEF2</accession>
<dbReference type="RefSeq" id="WP_152591837.1">
    <property type="nucleotide sequence ID" value="NZ_CP045227.1"/>
</dbReference>
<protein>
    <submittedName>
        <fullName evidence="1">Uncharacterized protein</fullName>
    </submittedName>
</protein>
<evidence type="ECO:0000313" key="2">
    <source>
        <dbReference type="Proteomes" id="UP000326678"/>
    </source>
</evidence>
<dbReference type="Proteomes" id="UP000326678">
    <property type="component" value="Chromosome Gxm2"/>
</dbReference>
<gene>
    <name evidence="1" type="ORF">GXM_08687</name>
</gene>
<proteinExistence type="predicted"/>
<reference evidence="1 2" key="1">
    <citation type="submission" date="2019-10" db="EMBL/GenBank/DDBJ databases">
        <title>Genomic and transcriptomic insights into the perfect genentic adaptation of a filamentous nitrogen-fixing cyanobacterium to rice fields.</title>
        <authorList>
            <person name="Chen Z."/>
        </authorList>
    </citation>
    <scope>NUCLEOTIDE SEQUENCE [LARGE SCALE GENOMIC DNA]</scope>
    <source>
        <strain evidence="1">CCNUC1</strain>
    </source>
</reference>
<organism evidence="1 2">
    <name type="scientific">Nostoc sphaeroides CCNUC1</name>
    <dbReference type="NCBI Taxonomy" id="2653204"/>
    <lineage>
        <taxon>Bacteria</taxon>
        <taxon>Bacillati</taxon>
        <taxon>Cyanobacteriota</taxon>
        <taxon>Cyanophyceae</taxon>
        <taxon>Nostocales</taxon>
        <taxon>Nostocaceae</taxon>
        <taxon>Nostoc</taxon>
    </lineage>
</organism>
<dbReference type="AlphaFoldDB" id="A0A5P8WEF2"/>
<evidence type="ECO:0000313" key="1">
    <source>
        <dbReference type="EMBL" id="QFS51193.1"/>
    </source>
</evidence>